<keyword evidence="5 8" id="KW-1133">Transmembrane helix</keyword>
<dbReference type="Pfam" id="PF00474">
    <property type="entry name" value="SSF"/>
    <property type="match status" value="1"/>
</dbReference>
<evidence type="ECO:0000256" key="8">
    <source>
        <dbReference type="SAM" id="Phobius"/>
    </source>
</evidence>
<keyword evidence="3" id="KW-0813">Transport</keyword>
<evidence type="ECO:0000256" key="3">
    <source>
        <dbReference type="ARBA" id="ARBA00022448"/>
    </source>
</evidence>
<protein>
    <submittedName>
        <fullName evidence="9">Uncharacterized protein</fullName>
    </submittedName>
</protein>
<evidence type="ECO:0000256" key="5">
    <source>
        <dbReference type="ARBA" id="ARBA00022989"/>
    </source>
</evidence>
<dbReference type="InterPro" id="IPR001734">
    <property type="entry name" value="Na/solute_symporter"/>
</dbReference>
<organism evidence="9 10">
    <name type="scientific">Eiseniibacteriota bacterium</name>
    <dbReference type="NCBI Taxonomy" id="2212470"/>
    <lineage>
        <taxon>Bacteria</taxon>
        <taxon>Candidatus Eiseniibacteriota</taxon>
    </lineage>
</organism>
<evidence type="ECO:0000313" key="10">
    <source>
        <dbReference type="Proteomes" id="UP001594288"/>
    </source>
</evidence>
<dbReference type="InterPro" id="IPR038377">
    <property type="entry name" value="Na/Glc_symporter_sf"/>
</dbReference>
<sequence length="176" mass="18805">MVLPALFTSPNFISPALGGIALAGIMAAILSTVGPVNFAVVTIATKDIYQGILNKAALDRQVLRTARRLVVLVNAVTIPLALYLRSEILDAAYVSYAIRAIGAIVILLGIYARGWVDEWSVRFAFAGGTAAVFICLLAGKIGWFEIDKTYGAVTIAVVFLIIGKLRARARGNQAQR</sequence>
<evidence type="ECO:0000313" key="9">
    <source>
        <dbReference type="EMBL" id="MFC1800311.1"/>
    </source>
</evidence>
<dbReference type="PANTHER" id="PTHR48086:SF7">
    <property type="entry name" value="SODIUM-SOLUTE SYMPORTER-RELATED"/>
    <property type="match status" value="1"/>
</dbReference>
<evidence type="ECO:0000256" key="4">
    <source>
        <dbReference type="ARBA" id="ARBA00022692"/>
    </source>
</evidence>
<dbReference type="PANTHER" id="PTHR48086">
    <property type="entry name" value="SODIUM/PROLINE SYMPORTER-RELATED"/>
    <property type="match status" value="1"/>
</dbReference>
<dbReference type="Gene3D" id="1.20.1730.10">
    <property type="entry name" value="Sodium/glucose cotransporter"/>
    <property type="match status" value="1"/>
</dbReference>
<name>A0ABV6YQF3_UNCEI</name>
<comment type="caution">
    <text evidence="9">The sequence shown here is derived from an EMBL/GenBank/DDBJ whole genome shotgun (WGS) entry which is preliminary data.</text>
</comment>
<feature type="transmembrane region" description="Helical" evidence="8">
    <location>
        <begin position="65"/>
        <end position="84"/>
    </location>
</feature>
<dbReference type="EMBL" id="JBHPEI010000114">
    <property type="protein sequence ID" value="MFC1800311.1"/>
    <property type="molecule type" value="Genomic_DNA"/>
</dbReference>
<feature type="transmembrane region" description="Helical" evidence="8">
    <location>
        <begin position="123"/>
        <end position="143"/>
    </location>
</feature>
<dbReference type="PROSITE" id="PS50283">
    <property type="entry name" value="NA_SOLUT_SYMP_3"/>
    <property type="match status" value="1"/>
</dbReference>
<gene>
    <name evidence="9" type="ORF">ACFL2Z_05355</name>
</gene>
<evidence type="ECO:0000256" key="7">
    <source>
        <dbReference type="RuleBase" id="RU362091"/>
    </source>
</evidence>
<feature type="transmembrane region" description="Helical" evidence="8">
    <location>
        <begin position="20"/>
        <end position="44"/>
    </location>
</feature>
<comment type="similarity">
    <text evidence="2 7">Belongs to the sodium:solute symporter (SSF) (TC 2.A.21) family.</text>
</comment>
<keyword evidence="10" id="KW-1185">Reference proteome</keyword>
<proteinExistence type="inferred from homology"/>
<dbReference type="Proteomes" id="UP001594288">
    <property type="component" value="Unassembled WGS sequence"/>
</dbReference>
<feature type="transmembrane region" description="Helical" evidence="8">
    <location>
        <begin position="96"/>
        <end position="116"/>
    </location>
</feature>
<evidence type="ECO:0000256" key="2">
    <source>
        <dbReference type="ARBA" id="ARBA00006434"/>
    </source>
</evidence>
<reference evidence="9 10" key="1">
    <citation type="submission" date="2024-09" db="EMBL/GenBank/DDBJ databases">
        <authorList>
            <person name="D'Angelo T."/>
        </authorList>
    </citation>
    <scope>NUCLEOTIDE SEQUENCE [LARGE SCALE GENOMIC DNA]</scope>
    <source>
        <strain evidence="9">SAG AM-311-F02</strain>
    </source>
</reference>
<keyword evidence="4 8" id="KW-0812">Transmembrane</keyword>
<feature type="transmembrane region" description="Helical" evidence="8">
    <location>
        <begin position="149"/>
        <end position="167"/>
    </location>
</feature>
<keyword evidence="6 8" id="KW-0472">Membrane</keyword>
<accession>A0ABV6YQF3</accession>
<dbReference type="InterPro" id="IPR050277">
    <property type="entry name" value="Sodium:Solute_Symporter"/>
</dbReference>
<evidence type="ECO:0000256" key="6">
    <source>
        <dbReference type="ARBA" id="ARBA00023136"/>
    </source>
</evidence>
<evidence type="ECO:0000256" key="1">
    <source>
        <dbReference type="ARBA" id="ARBA00004141"/>
    </source>
</evidence>
<comment type="subcellular location">
    <subcellularLocation>
        <location evidence="1">Membrane</location>
        <topology evidence="1">Multi-pass membrane protein</topology>
    </subcellularLocation>
</comment>